<name>A0A0G0UL25_9BACT</name>
<evidence type="ECO:0008006" key="4">
    <source>
        <dbReference type="Google" id="ProtNLM"/>
    </source>
</evidence>
<accession>A0A0G0UL25</accession>
<keyword evidence="1" id="KW-0812">Transmembrane</keyword>
<proteinExistence type="predicted"/>
<dbReference type="SUPFAM" id="SSF51735">
    <property type="entry name" value="NAD(P)-binding Rossmann-fold domains"/>
    <property type="match status" value="1"/>
</dbReference>
<dbReference type="InterPro" id="IPR036291">
    <property type="entry name" value="NAD(P)-bd_dom_sf"/>
</dbReference>
<dbReference type="Proteomes" id="UP000034531">
    <property type="component" value="Unassembled WGS sequence"/>
</dbReference>
<dbReference type="Pfam" id="PF13196">
    <property type="entry name" value="DUF4012"/>
    <property type="match status" value="1"/>
</dbReference>
<evidence type="ECO:0000256" key="1">
    <source>
        <dbReference type="SAM" id="Phobius"/>
    </source>
</evidence>
<dbReference type="Gene3D" id="3.40.50.720">
    <property type="entry name" value="NAD(P)-binding Rossmann-like Domain"/>
    <property type="match status" value="1"/>
</dbReference>
<keyword evidence="1" id="KW-0472">Membrane</keyword>
<evidence type="ECO:0000313" key="2">
    <source>
        <dbReference type="EMBL" id="KKR50947.1"/>
    </source>
</evidence>
<feature type="transmembrane region" description="Helical" evidence="1">
    <location>
        <begin position="347"/>
        <end position="370"/>
    </location>
</feature>
<dbReference type="EMBL" id="LBYI01000004">
    <property type="protein sequence ID" value="KKR50947.1"/>
    <property type="molecule type" value="Genomic_DNA"/>
</dbReference>
<gene>
    <name evidence="2" type="ORF">UT84_C0004G0010</name>
</gene>
<dbReference type="InterPro" id="IPR025101">
    <property type="entry name" value="DUF4012"/>
</dbReference>
<reference evidence="2 3" key="1">
    <citation type="journal article" date="2015" name="Nature">
        <title>rRNA introns, odd ribosomes, and small enigmatic genomes across a large radiation of phyla.</title>
        <authorList>
            <person name="Brown C.T."/>
            <person name="Hug L.A."/>
            <person name="Thomas B.C."/>
            <person name="Sharon I."/>
            <person name="Castelle C.J."/>
            <person name="Singh A."/>
            <person name="Wilkins M.J."/>
            <person name="Williams K.H."/>
            <person name="Banfield J.F."/>
        </authorList>
    </citation>
    <scope>NUCLEOTIDE SEQUENCE [LARGE SCALE GENOMIC DNA]</scope>
</reference>
<sequence length="957" mass="106433">MEPSAQKKLNLLINDAGSYLGSNLSRHFLSQGHTVYGIGTNGLPGDILSNPNFTFAEIDLTQPIPQHLPKFDIILNLTSEITSTGTFNQTASLPTQTANLINIAKAGTTKVFFLAPIYASTQLFEHMSQDQQLKSNLKLFLVGDVYGPGMPLVDGGTTHKHLDYFSSGNKLAALIAQVITTDKVILEKEGSEMVYPTYINDAIQAVEKFLATKDHKNIRFIISQPPSRTLSVAYEIQNSARNVLSKELGLFFAGPKQEIKETTEPIIRITDLGFSPKVDLNEGLRETLESFKERDIVASQQKTHYVVEEKRPEALAVEERREQLSHLRPKKLPTVPKLSRKFNLKKLLILFLIILLLIVAKTGLDAFLGVRNATLAKDLLMAGDFTNAQKKAQSSSNSFKAAYNKTTVLTLPLKFVLRDQRNSLNEILLASSKGAQALTFFVEATQIYTQDIKSIIDRNSNNNNLDLETPTAAYQNAYMLSAEAGELINNANFMQFAGKLKTAKESLITLNQLSESALELVNFTGDLVGREGKKTYLVLLQNNTELRPGGGFIGNYAVIEFENGKFQNVSVDDIYNIDGQLKEKIDPPPQITEKLGTKQLFLRDSNWSADFLLNSATARDLYKKETGKDVNGVIALDLTYIQSLLDKIGPIKLPDYNETITAQNLFERGEYHSEVGFFPGSTQKKDFFATLTNNLFQSMTTKMMANATSQNPAPWTGIIQATKDALSQRHLMFAFDDPNLASFVKTKGWDHPLPPTFYNPGDDSKGTRDFLALSEANLGANKANRHLERSVSYEMTIGRDADLVAKLSITYKNNSQADTWPAGKYVNYLRVYVPFAASLFEVKNGDDSNLKNVEVTTQNNLTVLATYVEVPIKSTKTITLTYRIPKNIKLEQAPSYNLYVQKQPGTEKDPFIFHLNLPGYLVVKSINGSNDSQNKQNIEIDTNLAADRQFEIGVGKN</sequence>
<organism evidence="2 3">
    <name type="scientific">Candidatus Curtissbacteria bacterium GW2011_GWA1_40_16</name>
    <dbReference type="NCBI Taxonomy" id="1618405"/>
    <lineage>
        <taxon>Bacteria</taxon>
        <taxon>Candidatus Curtissiibacteriota</taxon>
    </lineage>
</organism>
<protein>
    <recommendedName>
        <fullName evidence="4">NAD-dependent epimerase/dehydratase domain-containing protein</fullName>
    </recommendedName>
</protein>
<keyword evidence="1" id="KW-1133">Transmembrane helix</keyword>
<evidence type="ECO:0000313" key="3">
    <source>
        <dbReference type="Proteomes" id="UP000034531"/>
    </source>
</evidence>
<comment type="caution">
    <text evidence="2">The sequence shown here is derived from an EMBL/GenBank/DDBJ whole genome shotgun (WGS) entry which is preliminary data.</text>
</comment>
<dbReference type="AlphaFoldDB" id="A0A0G0UL25"/>